<evidence type="ECO:0000313" key="2">
    <source>
        <dbReference type="EMBL" id="CRK14196.1"/>
    </source>
</evidence>
<feature type="non-terminal residue" evidence="2">
    <location>
        <position position="75"/>
    </location>
</feature>
<dbReference type="AlphaFoldDB" id="A0A0G4KWW2"/>
<reference evidence="3" key="1">
    <citation type="submission" date="2015-05" db="EMBL/GenBank/DDBJ databases">
        <authorList>
            <person name="Fogelqvist Johan"/>
        </authorList>
    </citation>
    <scope>NUCLEOTIDE SEQUENCE [LARGE SCALE GENOMIC DNA]</scope>
</reference>
<dbReference type="EMBL" id="CVQH01005402">
    <property type="protein sequence ID" value="CRK14196.1"/>
    <property type="molecule type" value="Genomic_DNA"/>
</dbReference>
<organism evidence="2 3">
    <name type="scientific">Verticillium longisporum</name>
    <name type="common">Verticillium dahliae var. longisporum</name>
    <dbReference type="NCBI Taxonomy" id="100787"/>
    <lineage>
        <taxon>Eukaryota</taxon>
        <taxon>Fungi</taxon>
        <taxon>Dikarya</taxon>
        <taxon>Ascomycota</taxon>
        <taxon>Pezizomycotina</taxon>
        <taxon>Sordariomycetes</taxon>
        <taxon>Hypocreomycetidae</taxon>
        <taxon>Glomerellales</taxon>
        <taxon>Plectosphaerellaceae</taxon>
        <taxon>Verticillium</taxon>
    </lineage>
</organism>
<feature type="region of interest" description="Disordered" evidence="1">
    <location>
        <begin position="1"/>
        <end position="22"/>
    </location>
</feature>
<gene>
    <name evidence="2" type="ORF">BN1708_017238</name>
</gene>
<evidence type="ECO:0000313" key="3">
    <source>
        <dbReference type="Proteomes" id="UP000044602"/>
    </source>
</evidence>
<keyword evidence="3" id="KW-1185">Reference proteome</keyword>
<evidence type="ECO:0000256" key="1">
    <source>
        <dbReference type="SAM" id="MobiDB-lite"/>
    </source>
</evidence>
<dbReference type="Proteomes" id="UP000044602">
    <property type="component" value="Unassembled WGS sequence"/>
</dbReference>
<proteinExistence type="predicted"/>
<name>A0A0G4KWW2_VERLO</name>
<accession>A0A0G4KWW2</accession>
<protein>
    <submittedName>
        <fullName evidence="2">Uncharacterized protein</fullName>
    </submittedName>
</protein>
<sequence length="75" mass="8443">MSQPPRDTSHYPCPTHNTPRAPEHTFDIMRIGRVPRVQRLVLDMRPPPALRHGLHIILVDARPAHGGIHGHGQQP</sequence>